<dbReference type="InterPro" id="IPR049326">
    <property type="entry name" value="Rhodopsin_dom_fungi"/>
</dbReference>
<evidence type="ECO:0000259" key="8">
    <source>
        <dbReference type="Pfam" id="PF20684"/>
    </source>
</evidence>
<comment type="similarity">
    <text evidence="5">Belongs to the SAT4 family.</text>
</comment>
<keyword evidence="2 7" id="KW-0812">Transmembrane</keyword>
<evidence type="ECO:0000256" key="4">
    <source>
        <dbReference type="ARBA" id="ARBA00023136"/>
    </source>
</evidence>
<feature type="transmembrane region" description="Helical" evidence="7">
    <location>
        <begin position="86"/>
        <end position="109"/>
    </location>
</feature>
<dbReference type="Proteomes" id="UP000244855">
    <property type="component" value="Unassembled WGS sequence"/>
</dbReference>
<feature type="transmembrane region" description="Helical" evidence="7">
    <location>
        <begin position="130"/>
        <end position="153"/>
    </location>
</feature>
<proteinExistence type="inferred from homology"/>
<protein>
    <recommendedName>
        <fullName evidence="8">Rhodopsin domain-containing protein</fullName>
    </recommendedName>
</protein>
<organism evidence="9 10">
    <name type="scientific">Periconia macrospinosa</name>
    <dbReference type="NCBI Taxonomy" id="97972"/>
    <lineage>
        <taxon>Eukaryota</taxon>
        <taxon>Fungi</taxon>
        <taxon>Dikarya</taxon>
        <taxon>Ascomycota</taxon>
        <taxon>Pezizomycotina</taxon>
        <taxon>Dothideomycetes</taxon>
        <taxon>Pleosporomycetidae</taxon>
        <taxon>Pleosporales</taxon>
        <taxon>Massarineae</taxon>
        <taxon>Periconiaceae</taxon>
        <taxon>Periconia</taxon>
    </lineage>
</organism>
<dbReference type="PANTHER" id="PTHR33048">
    <property type="entry name" value="PTH11-LIKE INTEGRAL MEMBRANE PROTEIN (AFU_ORTHOLOGUE AFUA_5G11245)"/>
    <property type="match status" value="1"/>
</dbReference>
<reference evidence="9 10" key="1">
    <citation type="journal article" date="2018" name="Sci. Rep.">
        <title>Comparative genomics provides insights into the lifestyle and reveals functional heterogeneity of dark septate endophytic fungi.</title>
        <authorList>
            <person name="Knapp D.G."/>
            <person name="Nemeth J.B."/>
            <person name="Barry K."/>
            <person name="Hainaut M."/>
            <person name="Henrissat B."/>
            <person name="Johnson J."/>
            <person name="Kuo A."/>
            <person name="Lim J.H.P."/>
            <person name="Lipzen A."/>
            <person name="Nolan M."/>
            <person name="Ohm R.A."/>
            <person name="Tamas L."/>
            <person name="Grigoriev I.V."/>
            <person name="Spatafora J.W."/>
            <person name="Nagy L.G."/>
            <person name="Kovacs G.M."/>
        </authorList>
    </citation>
    <scope>NUCLEOTIDE SEQUENCE [LARGE SCALE GENOMIC DNA]</scope>
    <source>
        <strain evidence="9 10">DSE2036</strain>
    </source>
</reference>
<dbReference type="OrthoDB" id="444631at2759"/>
<feature type="domain" description="Rhodopsin" evidence="8">
    <location>
        <begin position="29"/>
        <end position="270"/>
    </location>
</feature>
<feature type="region of interest" description="Disordered" evidence="6">
    <location>
        <begin position="282"/>
        <end position="331"/>
    </location>
</feature>
<dbReference type="PANTHER" id="PTHR33048:SF47">
    <property type="entry name" value="INTEGRAL MEMBRANE PROTEIN-RELATED"/>
    <property type="match status" value="1"/>
</dbReference>
<evidence type="ECO:0000256" key="5">
    <source>
        <dbReference type="ARBA" id="ARBA00038359"/>
    </source>
</evidence>
<keyword evidence="3 7" id="KW-1133">Transmembrane helix</keyword>
<evidence type="ECO:0000256" key="6">
    <source>
        <dbReference type="SAM" id="MobiDB-lite"/>
    </source>
</evidence>
<evidence type="ECO:0000313" key="9">
    <source>
        <dbReference type="EMBL" id="PVH95190.1"/>
    </source>
</evidence>
<evidence type="ECO:0000313" key="10">
    <source>
        <dbReference type="Proteomes" id="UP000244855"/>
    </source>
</evidence>
<evidence type="ECO:0000256" key="1">
    <source>
        <dbReference type="ARBA" id="ARBA00004141"/>
    </source>
</evidence>
<gene>
    <name evidence="9" type="ORF">DM02DRAFT_601212</name>
</gene>
<dbReference type="EMBL" id="KZ805504">
    <property type="protein sequence ID" value="PVH95190.1"/>
    <property type="molecule type" value="Genomic_DNA"/>
</dbReference>
<feature type="transmembrane region" description="Helical" evidence="7">
    <location>
        <begin position="12"/>
        <end position="33"/>
    </location>
</feature>
<accession>A0A2V1DAR6</accession>
<name>A0A2V1DAR6_9PLEO</name>
<feature type="transmembrane region" description="Helical" evidence="7">
    <location>
        <begin position="173"/>
        <end position="195"/>
    </location>
</feature>
<keyword evidence="4 7" id="KW-0472">Membrane</keyword>
<feature type="transmembrane region" description="Helical" evidence="7">
    <location>
        <begin position="45"/>
        <end position="66"/>
    </location>
</feature>
<evidence type="ECO:0000256" key="7">
    <source>
        <dbReference type="SAM" id="Phobius"/>
    </source>
</evidence>
<dbReference type="Pfam" id="PF20684">
    <property type="entry name" value="Fung_rhodopsin"/>
    <property type="match status" value="1"/>
</dbReference>
<evidence type="ECO:0000256" key="2">
    <source>
        <dbReference type="ARBA" id="ARBA00022692"/>
    </source>
</evidence>
<sequence>MRFLHNPTGDEAVRICIGFTVAGNLIVLLRLYCRIFLLRFIGMEDIFITIAMLCSTAFTVLTKLQANDGLGMHEWELTEKELLKPLKALYASFLCYSTALTFTKVSLLFQYYRIFVLSGAVDTKRTRRTIWIVGTFIVTFSIQSIVVTVFICVPVNKFWIPSLPGVCINLRPWAFISALFHVFTDFSLFVLPLPELRHLNLPRRQKIALLFLFACGFFACITSIIRLYTLYEISSHKDMLHDNARVATWTVGEMNISLICASLPLLRPVLCYIAPDLLPSSTRPRREGPTEISRPTRPTATTDQWMSHPELESANDHNTNQTGGIASDNLPPMGKCWVSERSMEGGEGSVNHNSSMKFCTEWGLEKDPP</sequence>
<dbReference type="STRING" id="97972.A0A2V1DAR6"/>
<dbReference type="GO" id="GO:0016020">
    <property type="term" value="C:membrane"/>
    <property type="evidence" value="ECO:0007669"/>
    <property type="project" value="UniProtKB-SubCell"/>
</dbReference>
<evidence type="ECO:0000256" key="3">
    <source>
        <dbReference type="ARBA" id="ARBA00022989"/>
    </source>
</evidence>
<feature type="compositionally biased region" description="Polar residues" evidence="6">
    <location>
        <begin position="296"/>
        <end position="305"/>
    </location>
</feature>
<dbReference type="InterPro" id="IPR052337">
    <property type="entry name" value="SAT4-like"/>
</dbReference>
<dbReference type="AlphaFoldDB" id="A0A2V1DAR6"/>
<feature type="transmembrane region" description="Helical" evidence="7">
    <location>
        <begin position="207"/>
        <end position="231"/>
    </location>
</feature>
<keyword evidence="10" id="KW-1185">Reference proteome</keyword>
<comment type="subcellular location">
    <subcellularLocation>
        <location evidence="1">Membrane</location>
        <topology evidence="1">Multi-pass membrane protein</topology>
    </subcellularLocation>
</comment>